<dbReference type="Proteomes" id="UP000284892">
    <property type="component" value="Unassembled WGS sequence"/>
</dbReference>
<proteinExistence type="predicted"/>
<protein>
    <submittedName>
        <fullName evidence="1">Uncharacterized protein</fullName>
    </submittedName>
</protein>
<organism evidence="1 2">
    <name type="scientific">Ichthyenterobacterium magnum</name>
    <dbReference type="NCBI Taxonomy" id="1230530"/>
    <lineage>
        <taxon>Bacteria</taxon>
        <taxon>Pseudomonadati</taxon>
        <taxon>Bacteroidota</taxon>
        <taxon>Flavobacteriia</taxon>
        <taxon>Flavobacteriales</taxon>
        <taxon>Flavobacteriaceae</taxon>
        <taxon>Ichthyenterobacterium</taxon>
    </lineage>
</organism>
<evidence type="ECO:0000313" key="2">
    <source>
        <dbReference type="Proteomes" id="UP000284892"/>
    </source>
</evidence>
<dbReference type="RefSeq" id="WP_120200665.1">
    <property type="nucleotide sequence ID" value="NZ_RAQJ01000002.1"/>
</dbReference>
<gene>
    <name evidence="1" type="ORF">BXY80_1539</name>
</gene>
<dbReference type="OrthoDB" id="1451875at2"/>
<comment type="caution">
    <text evidence="1">The sequence shown here is derived from an EMBL/GenBank/DDBJ whole genome shotgun (WGS) entry which is preliminary data.</text>
</comment>
<dbReference type="EMBL" id="RAQJ01000002">
    <property type="protein sequence ID" value="RKE95352.1"/>
    <property type="molecule type" value="Genomic_DNA"/>
</dbReference>
<reference evidence="1 2" key="1">
    <citation type="submission" date="2018-09" db="EMBL/GenBank/DDBJ databases">
        <title>Genomic Encyclopedia of Archaeal and Bacterial Type Strains, Phase II (KMG-II): from individual species to whole genera.</title>
        <authorList>
            <person name="Goeker M."/>
        </authorList>
    </citation>
    <scope>NUCLEOTIDE SEQUENCE [LARGE SCALE GENOMIC DNA]</scope>
    <source>
        <strain evidence="1 2">DSM 26283</strain>
    </source>
</reference>
<sequence length="83" mass="9960">MKPRYETAIFKSHKNGFYTFTLDNGVDMDFEEIHPQILMKFDLKHDKNLINKVFHLAYSDDIVDDEDDFIIFRIEYLELINAN</sequence>
<dbReference type="AlphaFoldDB" id="A0A420DM83"/>
<keyword evidence="2" id="KW-1185">Reference proteome</keyword>
<accession>A0A420DM83</accession>
<evidence type="ECO:0000313" key="1">
    <source>
        <dbReference type="EMBL" id="RKE95352.1"/>
    </source>
</evidence>
<name>A0A420DM83_9FLAO</name>